<sequence length="66" mass="7107">MSITIKIIVNSHESEAKVAEQKLQIKGYQTTVSKAQNVVLDGTDLGGHLDILSDPDGEVFVVIGKK</sequence>
<dbReference type="RefSeq" id="WP_090660757.1">
    <property type="nucleotide sequence ID" value="NZ_FOIA01000031.1"/>
</dbReference>
<keyword evidence="2" id="KW-1185">Reference proteome</keyword>
<dbReference type="Proteomes" id="UP000199345">
    <property type="component" value="Unassembled WGS sequence"/>
</dbReference>
<evidence type="ECO:0000313" key="2">
    <source>
        <dbReference type="Proteomes" id="UP000199345"/>
    </source>
</evidence>
<reference evidence="2" key="1">
    <citation type="submission" date="2016-10" db="EMBL/GenBank/DDBJ databases">
        <authorList>
            <person name="Varghese N."/>
            <person name="Submissions S."/>
        </authorList>
    </citation>
    <scope>NUCLEOTIDE SEQUENCE [LARGE SCALE GENOMIC DNA]</scope>
    <source>
        <strain evidence="2">Nm71</strain>
    </source>
</reference>
<accession>A0A1I0EYS8</accession>
<gene>
    <name evidence="1" type="ORF">SAMN05216326_13152</name>
</gene>
<dbReference type="EMBL" id="FOIA01000031">
    <property type="protein sequence ID" value="SET50701.1"/>
    <property type="molecule type" value="Genomic_DNA"/>
</dbReference>
<protein>
    <submittedName>
        <fullName evidence="1">Uncharacterized protein</fullName>
    </submittedName>
</protein>
<organism evidence="1 2">
    <name type="scientific">Nitrosomonas marina</name>
    <dbReference type="NCBI Taxonomy" id="917"/>
    <lineage>
        <taxon>Bacteria</taxon>
        <taxon>Pseudomonadati</taxon>
        <taxon>Pseudomonadota</taxon>
        <taxon>Betaproteobacteria</taxon>
        <taxon>Nitrosomonadales</taxon>
        <taxon>Nitrosomonadaceae</taxon>
        <taxon>Nitrosomonas</taxon>
    </lineage>
</organism>
<proteinExistence type="predicted"/>
<evidence type="ECO:0000313" key="1">
    <source>
        <dbReference type="EMBL" id="SET50701.1"/>
    </source>
</evidence>
<dbReference type="AlphaFoldDB" id="A0A1I0EYS8"/>
<name>A0A1I0EYS8_9PROT</name>